<accession>A0AAD3X1P6</accession>
<dbReference type="Proteomes" id="UP000480943">
    <property type="component" value="Unassembled WGS sequence"/>
</dbReference>
<gene>
    <name evidence="1" type="ORF">F6450_00120</name>
</gene>
<dbReference type="SUPFAM" id="SSF47413">
    <property type="entry name" value="lambda repressor-like DNA-binding domains"/>
    <property type="match status" value="1"/>
</dbReference>
<organism evidence="1 2">
    <name type="scientific">Photobacterium damselae subsp. damselae</name>
    <name type="common">Listonella damsela</name>
    <dbReference type="NCBI Taxonomy" id="85581"/>
    <lineage>
        <taxon>Bacteria</taxon>
        <taxon>Pseudomonadati</taxon>
        <taxon>Pseudomonadota</taxon>
        <taxon>Gammaproteobacteria</taxon>
        <taxon>Vibrionales</taxon>
        <taxon>Vibrionaceae</taxon>
        <taxon>Photobacterium</taxon>
    </lineage>
</organism>
<protein>
    <submittedName>
        <fullName evidence="1">Uncharacterized protein</fullName>
    </submittedName>
</protein>
<evidence type="ECO:0000313" key="1">
    <source>
        <dbReference type="EMBL" id="KAB1186499.1"/>
    </source>
</evidence>
<name>A0AAD3X1P6_PHODD</name>
<dbReference type="GO" id="GO:0003677">
    <property type="term" value="F:DNA binding"/>
    <property type="evidence" value="ECO:0007669"/>
    <property type="project" value="InterPro"/>
</dbReference>
<evidence type="ECO:0000313" key="2">
    <source>
        <dbReference type="Proteomes" id="UP000480943"/>
    </source>
</evidence>
<reference evidence="1 2" key="1">
    <citation type="submission" date="2019-09" db="EMBL/GenBank/DDBJ databases">
        <title>Photobacterium damselae subsp. damselae CDC-2227-81, a human clinical isolate.</title>
        <authorList>
            <person name="Osorio C.R."/>
        </authorList>
    </citation>
    <scope>NUCLEOTIDE SEQUENCE [LARGE SCALE GENOMIC DNA]</scope>
    <source>
        <strain evidence="1 2">CDC-2227-81</strain>
    </source>
</reference>
<proteinExistence type="predicted"/>
<sequence>MANKNSKQERNLNRIQRKTLLRTACNPDNMDALFFPKEPVDGRHPHTQEVILFAEECGWSQEKIAACCGISQPVVSGWKCGDGKATMQQIMPLIQQLSPTGPGQEFYVCQIDDTVSITLPDDWEIKMLAKHSSLSPAFLHKELWDSIQEQVTEEFKQQEQLLHNELYGLDQYVLQVKKIHPLMVRELDNNDKAKTEYQLALEKLLEENPKYVELDEDSREVLISNKLNKPQLHTIYKDQFTHLKREILASYPALSGENLLVELEQQQNETEKRLSDFRVEREDAVTATLQQQSPLNKFEQSAFPLTIEKPLQYDLKKAKFTEICNDIFKQNKHYKIEIKKQNGYDYLGRERFNNINIDASAQELFEEYVDSLPFDDISTEEVHLCGQYLLSEPIMKDSDESSYSKPVPWFKKHIHNNYDTLDLFRLHSQRLALVHGIYQEKNKTHLFTLREFASLDALLDYIKPISTHKTLTKWKLSLMEIGYTTSAARLIY</sequence>
<dbReference type="InterPro" id="IPR010982">
    <property type="entry name" value="Lambda_DNA-bd_dom_sf"/>
</dbReference>
<dbReference type="AlphaFoldDB" id="A0AAD3X1P6"/>
<comment type="caution">
    <text evidence="1">The sequence shown here is derived from an EMBL/GenBank/DDBJ whole genome shotgun (WGS) entry which is preliminary data.</text>
</comment>
<dbReference type="EMBL" id="VZUQ01000005">
    <property type="protein sequence ID" value="KAB1186499.1"/>
    <property type="molecule type" value="Genomic_DNA"/>
</dbReference>
<dbReference type="RefSeq" id="WP_151182177.1">
    <property type="nucleotide sequence ID" value="NZ_VZUQ01000005.1"/>
</dbReference>